<dbReference type="EMBL" id="LKMD01000106">
    <property type="protein sequence ID" value="PIA91491.1"/>
    <property type="molecule type" value="Genomic_DNA"/>
</dbReference>
<dbReference type="Proteomes" id="UP001302367">
    <property type="component" value="Chromosome 7"/>
</dbReference>
<gene>
    <name evidence="1" type="ORF">CB0940_09086</name>
    <name evidence="2" type="ORF">RHO25_011290</name>
</gene>
<dbReference type="EMBL" id="CP134190">
    <property type="protein sequence ID" value="WPB06633.1"/>
    <property type="molecule type" value="Genomic_DNA"/>
</dbReference>
<evidence type="ECO:0000313" key="2">
    <source>
        <dbReference type="EMBL" id="WPB06633.1"/>
    </source>
</evidence>
<proteinExistence type="predicted"/>
<evidence type="ECO:0000313" key="1">
    <source>
        <dbReference type="EMBL" id="PIA91491.1"/>
    </source>
</evidence>
<protein>
    <submittedName>
        <fullName evidence="1">Uncharacterized protein</fullName>
    </submittedName>
</protein>
<evidence type="ECO:0000313" key="3">
    <source>
        <dbReference type="Proteomes" id="UP000230605"/>
    </source>
</evidence>
<dbReference type="AlphaFoldDB" id="A0A2G5HG29"/>
<name>A0A2G5HG29_CERBT</name>
<reference evidence="2 4" key="2">
    <citation type="submission" date="2023-09" db="EMBL/GenBank/DDBJ databases">
        <title>Complete-Gapless Cercospora beticola genome.</title>
        <authorList>
            <person name="Wyatt N.A."/>
            <person name="Spanner R.E."/>
            <person name="Bolton M.D."/>
        </authorList>
    </citation>
    <scope>NUCLEOTIDE SEQUENCE [LARGE SCALE GENOMIC DNA]</scope>
    <source>
        <strain evidence="2">Cb09-40</strain>
    </source>
</reference>
<accession>A0A2G5HG29</accession>
<dbReference type="Proteomes" id="UP000230605">
    <property type="component" value="Chromosome 7"/>
</dbReference>
<dbReference type="OrthoDB" id="3650500at2759"/>
<evidence type="ECO:0000313" key="4">
    <source>
        <dbReference type="Proteomes" id="UP001302367"/>
    </source>
</evidence>
<sequence>MTSTPAHSVPYLAAVQLADRAIQLQAEHQRAEAAWATEKSDFLNDRDRAEAAWEMERSDFLNERTRLLCEKVDLGIDKAVLYTANEKLKKEKADLRAIVEKLRAENIYLRTKEPLCKEPLHISAAHRVFAVPELLEQILLQVPHPLQEENHYCAPDDLWYFLERPVPQLFEMQRVNHQFAATIQGSSAVQRRVGLIEVLNGRDAEYSYDAYLEHPSYQADRSGLRLKSAATDPFQKLDSGLPSLETWPHDRLSLLGSWTRTKVNLKVTAAPKVLWDTCFFDGRWDITRRYEFWTERKTTWAEVVQWMVSIRKDYFERWMALQALSEISPDLFA</sequence>
<organism evidence="1 3">
    <name type="scientific">Cercospora beticola</name>
    <name type="common">Sugarbeet leaf spot fungus</name>
    <dbReference type="NCBI Taxonomy" id="122368"/>
    <lineage>
        <taxon>Eukaryota</taxon>
        <taxon>Fungi</taxon>
        <taxon>Dikarya</taxon>
        <taxon>Ascomycota</taxon>
        <taxon>Pezizomycotina</taxon>
        <taxon>Dothideomycetes</taxon>
        <taxon>Dothideomycetidae</taxon>
        <taxon>Mycosphaerellales</taxon>
        <taxon>Mycosphaerellaceae</taxon>
        <taxon>Cercospora</taxon>
    </lineage>
</organism>
<reference evidence="1 3" key="1">
    <citation type="submission" date="2015-10" db="EMBL/GenBank/DDBJ databases">
        <title>The cercosporin biosynthetic gene cluster was horizontally transferred to several fungal lineages and shown to be expanded in Cercospora beticola based on microsynteny with recipient genomes.</title>
        <authorList>
            <person name="De Jonge R."/>
            <person name="Ebert M.K."/>
            <person name="Suttle J.C."/>
            <person name="Jurick Ii W.M."/>
            <person name="Secor G.A."/>
            <person name="Thomma B.P."/>
            <person name="Van De Peer Y."/>
            <person name="Bolton M.D."/>
        </authorList>
    </citation>
    <scope>NUCLEOTIDE SEQUENCE [LARGE SCALE GENOMIC DNA]</scope>
    <source>
        <strain evidence="1 3">09-40</strain>
    </source>
</reference>
<keyword evidence="4" id="KW-1185">Reference proteome</keyword>